<accession>A0A0R1X004</accession>
<protein>
    <submittedName>
        <fullName evidence="1">Uncharacterized protein</fullName>
    </submittedName>
</protein>
<dbReference type="RefSeq" id="WP_155830652.1">
    <property type="nucleotide sequence ID" value="NZ_AZGD01000006.1"/>
</dbReference>
<dbReference type="AlphaFoldDB" id="A0A0R1X004"/>
<dbReference type="EMBL" id="AZGD01000006">
    <property type="protein sequence ID" value="KRM20275.1"/>
    <property type="molecule type" value="Genomic_DNA"/>
</dbReference>
<sequence>MNKPFNEFEVKNKKVFIDEKEVKAVKNLNIKKGKGNLVEVTLTFDAVPKDLNTFGY</sequence>
<name>A0A0R1X004_9LACO</name>
<comment type="caution">
    <text evidence="1">The sequence shown here is derived from an EMBL/GenBank/DDBJ whole genome shotgun (WGS) entry which is preliminary data.</text>
</comment>
<reference evidence="1 2" key="1">
    <citation type="journal article" date="2015" name="Genome Announc.">
        <title>Expanding the biotechnology potential of lactobacilli through comparative genomics of 213 strains and associated genera.</title>
        <authorList>
            <person name="Sun Z."/>
            <person name="Harris H.M."/>
            <person name="McCann A."/>
            <person name="Guo C."/>
            <person name="Argimon S."/>
            <person name="Zhang W."/>
            <person name="Yang X."/>
            <person name="Jeffery I.B."/>
            <person name="Cooney J.C."/>
            <person name="Kagawa T.F."/>
            <person name="Liu W."/>
            <person name="Song Y."/>
            <person name="Salvetti E."/>
            <person name="Wrobel A."/>
            <person name="Rasinkangas P."/>
            <person name="Parkhill J."/>
            <person name="Rea M.C."/>
            <person name="O'Sullivan O."/>
            <person name="Ritari J."/>
            <person name="Douillard F.P."/>
            <person name="Paul Ross R."/>
            <person name="Yang R."/>
            <person name="Briner A.E."/>
            <person name="Felis G.E."/>
            <person name="de Vos W.M."/>
            <person name="Barrangou R."/>
            <person name="Klaenhammer T.R."/>
            <person name="Caufield P.W."/>
            <person name="Cui Y."/>
            <person name="Zhang H."/>
            <person name="O'Toole P.W."/>
        </authorList>
    </citation>
    <scope>NUCLEOTIDE SEQUENCE [LARGE SCALE GENOMIC DNA]</scope>
    <source>
        <strain evidence="1 2">DSM 18933</strain>
    </source>
</reference>
<gene>
    <name evidence="1" type="ORF">FC40_GL000194</name>
</gene>
<organism evidence="1 2">
    <name type="scientific">Ligilactobacillus hayakitensis DSM 18933 = JCM 14209</name>
    <dbReference type="NCBI Taxonomy" id="1423755"/>
    <lineage>
        <taxon>Bacteria</taxon>
        <taxon>Bacillati</taxon>
        <taxon>Bacillota</taxon>
        <taxon>Bacilli</taxon>
        <taxon>Lactobacillales</taxon>
        <taxon>Lactobacillaceae</taxon>
        <taxon>Ligilactobacillus</taxon>
    </lineage>
</organism>
<evidence type="ECO:0000313" key="1">
    <source>
        <dbReference type="EMBL" id="KRM20275.1"/>
    </source>
</evidence>
<evidence type="ECO:0000313" key="2">
    <source>
        <dbReference type="Proteomes" id="UP000051054"/>
    </source>
</evidence>
<keyword evidence="2" id="KW-1185">Reference proteome</keyword>
<proteinExistence type="predicted"/>
<dbReference type="Proteomes" id="UP000051054">
    <property type="component" value="Unassembled WGS sequence"/>
</dbReference>